<reference evidence="1 2" key="1">
    <citation type="submission" date="2024-02" db="EMBL/GenBank/DDBJ databases">
        <title>High-quality chromosome-scale genome assembly of Pensacola bahiagrass (Paspalum notatum Flugge var. saurae).</title>
        <authorList>
            <person name="Vega J.M."/>
            <person name="Podio M."/>
            <person name="Orjuela J."/>
            <person name="Siena L.A."/>
            <person name="Pessino S.C."/>
            <person name="Combes M.C."/>
            <person name="Mariac C."/>
            <person name="Albertini E."/>
            <person name="Pupilli F."/>
            <person name="Ortiz J.P.A."/>
            <person name="Leblanc O."/>
        </authorList>
    </citation>
    <scope>NUCLEOTIDE SEQUENCE [LARGE SCALE GENOMIC DNA]</scope>
    <source>
        <strain evidence="1">R1</strain>
        <tissue evidence="1">Leaf</tissue>
    </source>
</reference>
<sequence>MTAIWTACSTFSLCAPLDDRRVSASRRAVDNSILTGHTTMGELGSCRGLHAVIRRPGRLVMAITGDRSWWWLAGPSPAHGLGCCKFNRMQQKGKAVFLPPVRMPMIITARTTTNISMASSLRLRSEHRHLCCFISSLCSVFCRVILLSFCLSREQQLMCYHQ</sequence>
<dbReference type="EMBL" id="CP144748">
    <property type="protein sequence ID" value="WVZ71992.1"/>
    <property type="molecule type" value="Genomic_DNA"/>
</dbReference>
<evidence type="ECO:0000313" key="1">
    <source>
        <dbReference type="EMBL" id="WVZ71992.1"/>
    </source>
</evidence>
<dbReference type="Proteomes" id="UP001341281">
    <property type="component" value="Chromosome 04"/>
</dbReference>
<accession>A0AAQ3TH03</accession>
<protein>
    <submittedName>
        <fullName evidence="1">Uncharacterized protein</fullName>
    </submittedName>
</protein>
<organism evidence="1 2">
    <name type="scientific">Paspalum notatum var. saurae</name>
    <dbReference type="NCBI Taxonomy" id="547442"/>
    <lineage>
        <taxon>Eukaryota</taxon>
        <taxon>Viridiplantae</taxon>
        <taxon>Streptophyta</taxon>
        <taxon>Embryophyta</taxon>
        <taxon>Tracheophyta</taxon>
        <taxon>Spermatophyta</taxon>
        <taxon>Magnoliopsida</taxon>
        <taxon>Liliopsida</taxon>
        <taxon>Poales</taxon>
        <taxon>Poaceae</taxon>
        <taxon>PACMAD clade</taxon>
        <taxon>Panicoideae</taxon>
        <taxon>Andropogonodae</taxon>
        <taxon>Paspaleae</taxon>
        <taxon>Paspalinae</taxon>
        <taxon>Paspalum</taxon>
    </lineage>
</organism>
<proteinExistence type="predicted"/>
<feature type="non-terminal residue" evidence="1">
    <location>
        <position position="1"/>
    </location>
</feature>
<keyword evidence="2" id="KW-1185">Reference proteome</keyword>
<gene>
    <name evidence="1" type="ORF">U9M48_020518</name>
</gene>
<name>A0AAQ3TH03_PASNO</name>
<dbReference type="AlphaFoldDB" id="A0AAQ3TH03"/>
<evidence type="ECO:0000313" key="2">
    <source>
        <dbReference type="Proteomes" id="UP001341281"/>
    </source>
</evidence>